<gene>
    <name evidence="3" type="ORF">FD30_GL000709</name>
</gene>
<dbReference type="EMBL" id="AZDT01000062">
    <property type="protein sequence ID" value="KRK73451.1"/>
    <property type="molecule type" value="Genomic_DNA"/>
</dbReference>
<proteinExistence type="predicted"/>
<dbReference type="RefSeq" id="WP_056944778.1">
    <property type="nucleotide sequence ID" value="NZ_AZDT01000062.1"/>
</dbReference>
<organism evidence="3 4">
    <name type="scientific">Levilactobacillus namurensis DSM 19117</name>
    <dbReference type="NCBI Taxonomy" id="1423773"/>
    <lineage>
        <taxon>Bacteria</taxon>
        <taxon>Bacillati</taxon>
        <taxon>Bacillota</taxon>
        <taxon>Bacilli</taxon>
        <taxon>Lactobacillales</taxon>
        <taxon>Lactobacillaceae</taxon>
        <taxon>Levilactobacillus</taxon>
    </lineage>
</organism>
<reference evidence="3 4" key="1">
    <citation type="journal article" date="2015" name="Genome Announc.">
        <title>Expanding the biotechnology potential of lactobacilli through comparative genomics of 213 strains and associated genera.</title>
        <authorList>
            <person name="Sun Z."/>
            <person name="Harris H.M."/>
            <person name="McCann A."/>
            <person name="Guo C."/>
            <person name="Argimon S."/>
            <person name="Zhang W."/>
            <person name="Yang X."/>
            <person name="Jeffery I.B."/>
            <person name="Cooney J.C."/>
            <person name="Kagawa T.F."/>
            <person name="Liu W."/>
            <person name="Song Y."/>
            <person name="Salvetti E."/>
            <person name="Wrobel A."/>
            <person name="Rasinkangas P."/>
            <person name="Parkhill J."/>
            <person name="Rea M.C."/>
            <person name="O'Sullivan O."/>
            <person name="Ritari J."/>
            <person name="Douillard F.P."/>
            <person name="Paul Ross R."/>
            <person name="Yang R."/>
            <person name="Briner A.E."/>
            <person name="Felis G.E."/>
            <person name="de Vos W.M."/>
            <person name="Barrangou R."/>
            <person name="Klaenhammer T.R."/>
            <person name="Caufield P.W."/>
            <person name="Cui Y."/>
            <person name="Zhang H."/>
            <person name="O'Toole P.W."/>
        </authorList>
    </citation>
    <scope>NUCLEOTIDE SEQUENCE [LARGE SCALE GENOMIC DNA]</scope>
    <source>
        <strain evidence="3 4">DSM 19117</strain>
    </source>
</reference>
<dbReference type="GeneID" id="84782328"/>
<name>A0A0R1JQS9_9LACO</name>
<dbReference type="InterPro" id="IPR050300">
    <property type="entry name" value="GDXG_lipolytic_enzyme"/>
</dbReference>
<dbReference type="AlphaFoldDB" id="A0A0R1JQS9"/>
<evidence type="ECO:0000259" key="2">
    <source>
        <dbReference type="Pfam" id="PF20434"/>
    </source>
</evidence>
<dbReference type="PANTHER" id="PTHR48081:SF6">
    <property type="entry name" value="PEPTIDASE S9 PROLYL OLIGOPEPTIDASE CATALYTIC DOMAIN-CONTAINING PROTEIN"/>
    <property type="match status" value="1"/>
</dbReference>
<evidence type="ECO:0000256" key="1">
    <source>
        <dbReference type="ARBA" id="ARBA00022801"/>
    </source>
</evidence>
<evidence type="ECO:0000313" key="3">
    <source>
        <dbReference type="EMBL" id="KRK73451.1"/>
    </source>
</evidence>
<dbReference type="STRING" id="1423773.FD30_GL000709"/>
<accession>A0A0R1JQS9</accession>
<dbReference type="PANTHER" id="PTHR48081">
    <property type="entry name" value="AB HYDROLASE SUPERFAMILY PROTEIN C4A8.06C"/>
    <property type="match status" value="1"/>
</dbReference>
<comment type="caution">
    <text evidence="3">The sequence shown here is derived from an EMBL/GenBank/DDBJ whole genome shotgun (WGS) entry which is preliminary data.</text>
</comment>
<dbReference type="Proteomes" id="UP000051162">
    <property type="component" value="Unassembled WGS sequence"/>
</dbReference>
<dbReference type="PATRIC" id="fig|1423773.3.peg.724"/>
<dbReference type="GO" id="GO:0016787">
    <property type="term" value="F:hydrolase activity"/>
    <property type="evidence" value="ECO:0007669"/>
    <property type="project" value="UniProtKB-KW"/>
</dbReference>
<dbReference type="Gene3D" id="3.40.50.1820">
    <property type="entry name" value="alpha/beta hydrolase"/>
    <property type="match status" value="1"/>
</dbReference>
<protein>
    <submittedName>
        <fullName evidence="3">Esterase lipase</fullName>
    </submittedName>
</protein>
<evidence type="ECO:0000313" key="4">
    <source>
        <dbReference type="Proteomes" id="UP000051162"/>
    </source>
</evidence>
<dbReference type="OrthoDB" id="9794725at2"/>
<dbReference type="SUPFAM" id="SSF53474">
    <property type="entry name" value="alpha/beta-Hydrolases"/>
    <property type="match status" value="1"/>
</dbReference>
<dbReference type="InterPro" id="IPR029058">
    <property type="entry name" value="AB_hydrolase_fold"/>
</dbReference>
<feature type="domain" description="BD-FAE-like" evidence="2">
    <location>
        <begin position="25"/>
        <end position="125"/>
    </location>
</feature>
<dbReference type="Pfam" id="PF20434">
    <property type="entry name" value="BD-FAE"/>
    <property type="match status" value="1"/>
</dbReference>
<keyword evidence="1" id="KW-0378">Hydrolase</keyword>
<dbReference type="InterPro" id="IPR049492">
    <property type="entry name" value="BD-FAE-like_dom"/>
</dbReference>
<sequence length="263" mass="28582">MQIITQSLGADTQAYLRGYLRQDAPQATYPAMIIVPGGSYTHIPEQQAEDLAMAWFARGYQAFFLRYSFAGEKKPLLPAPVVELARSVANLREHAADWQIDAAHINVAGFSVGGHIVALFNDLWATDHLNQLAGTTPTQIHPHAILLGYPVITPQAGFPNDAATLAQWTDDPAQIAADQRVTAQNAPTFAWVTANDPLVPVQNTLAYVQASLAHGVDTELHIFHNGPHGLALANQVTAWKPGSNLPHVAHWIDLATEWLADLN</sequence>
<keyword evidence="4" id="KW-1185">Reference proteome</keyword>